<dbReference type="KEGG" id="rsz:108853400"/>
<evidence type="ECO:0000313" key="1">
    <source>
        <dbReference type="Proteomes" id="UP000504610"/>
    </source>
</evidence>
<sequence length="166" mass="19695">MNDERKADKKQRLIRKGKKVQEPVNTELVVDISEGFTKDERDLTQPHMGPEYFRVMAWIDENDEHGTHVVKSFHGFHQFNERLVFPLDSSSYKYIYIELMRGRSIRDPGTSNRTAVMGRAKIRLPPWTSRDKFTSKFNLVRLNSDRCVEIKGYLNLSMQFHRYREL</sequence>
<proteinExistence type="predicted"/>
<accession>A0A6J0NC50</accession>
<dbReference type="PANTHER" id="PTHR38365">
    <property type="entry name" value="C2 DOMAIN-CONTAINING PROTEIN-RELATED"/>
    <property type="match status" value="1"/>
</dbReference>
<dbReference type="RefSeq" id="XP_018482317.2">
    <property type="nucleotide sequence ID" value="XM_018626815.2"/>
</dbReference>
<reference evidence="2" key="2">
    <citation type="submission" date="2025-08" db="UniProtKB">
        <authorList>
            <consortium name="RefSeq"/>
        </authorList>
    </citation>
    <scope>IDENTIFICATION</scope>
    <source>
        <tissue evidence="2">Leaf</tissue>
    </source>
</reference>
<dbReference type="GeneID" id="108853400"/>
<dbReference type="OrthoDB" id="1039460at2759"/>
<dbReference type="Proteomes" id="UP000504610">
    <property type="component" value="Chromosome 4"/>
</dbReference>
<dbReference type="AlphaFoldDB" id="A0A6J0NC50"/>
<reference evidence="1" key="1">
    <citation type="journal article" date="2019" name="Database">
        <title>The radish genome database (RadishGD): an integrated information resource for radish genomics.</title>
        <authorList>
            <person name="Yu H.J."/>
            <person name="Baek S."/>
            <person name="Lee Y.J."/>
            <person name="Cho A."/>
            <person name="Mun J.H."/>
        </authorList>
    </citation>
    <scope>NUCLEOTIDE SEQUENCE [LARGE SCALE GENOMIC DNA]</scope>
    <source>
        <strain evidence="1">cv. WK10039</strain>
    </source>
</reference>
<name>A0A6J0NC50_RAPSA</name>
<protein>
    <submittedName>
        <fullName evidence="2">Uncharacterized protein LOC108853400</fullName>
    </submittedName>
</protein>
<evidence type="ECO:0000313" key="2">
    <source>
        <dbReference type="RefSeq" id="XP_018482317.2"/>
    </source>
</evidence>
<keyword evidence="1" id="KW-1185">Reference proteome</keyword>
<gene>
    <name evidence="2" type="primary">LOC108853400</name>
</gene>
<organism evidence="1 2">
    <name type="scientific">Raphanus sativus</name>
    <name type="common">Radish</name>
    <name type="synonym">Raphanus raphanistrum var. sativus</name>
    <dbReference type="NCBI Taxonomy" id="3726"/>
    <lineage>
        <taxon>Eukaryota</taxon>
        <taxon>Viridiplantae</taxon>
        <taxon>Streptophyta</taxon>
        <taxon>Embryophyta</taxon>
        <taxon>Tracheophyta</taxon>
        <taxon>Spermatophyta</taxon>
        <taxon>Magnoliopsida</taxon>
        <taxon>eudicotyledons</taxon>
        <taxon>Gunneridae</taxon>
        <taxon>Pentapetalae</taxon>
        <taxon>rosids</taxon>
        <taxon>malvids</taxon>
        <taxon>Brassicales</taxon>
        <taxon>Brassicaceae</taxon>
        <taxon>Brassiceae</taxon>
        <taxon>Raphanus</taxon>
    </lineage>
</organism>
<dbReference type="PANTHER" id="PTHR38365:SF1">
    <property type="entry name" value="C2 DOMAIN-CONTAINING PROTEIN"/>
    <property type="match status" value="1"/>
</dbReference>